<sequence length="37" mass="4210">MSRAGVESIKEMQSVQSVQLVQLVQRNHLHNILSSFD</sequence>
<evidence type="ECO:0000313" key="1">
    <source>
        <dbReference type="EMBL" id="CDI52161.1"/>
    </source>
</evidence>
<dbReference type="EMBL" id="HG529531">
    <property type="protein sequence ID" value="CDI52161.1"/>
    <property type="molecule type" value="Genomic_DNA"/>
</dbReference>
<accession>A0A077QZP8</accession>
<protein>
    <submittedName>
        <fullName evidence="1">Uncharacterized protein</fullName>
    </submittedName>
</protein>
<dbReference type="AlphaFoldDB" id="A0A077QZP8"/>
<reference evidence="1" key="1">
    <citation type="journal article" date="2014" name="Genome Biol. Evol.">
        <title>Gene Loss Rather Than Gene Gain Is Associated with a Host Jump from Monocots to Dicots in the Smut Fungus Melanopsichium pennsylvanicum.</title>
        <authorList>
            <person name="Sharma R."/>
            <person name="Mishra B."/>
            <person name="Runge F."/>
            <person name="Thines M."/>
        </authorList>
    </citation>
    <scope>NUCLEOTIDE SEQUENCE</scope>
    <source>
        <strain evidence="1">4</strain>
    </source>
</reference>
<name>A0A077QZP8_9BASI</name>
<proteinExistence type="predicted"/>
<organism evidence="1">
    <name type="scientific">Melanopsichium pennsylvanicum 4</name>
    <dbReference type="NCBI Taxonomy" id="1398559"/>
    <lineage>
        <taxon>Eukaryota</taxon>
        <taxon>Fungi</taxon>
        <taxon>Dikarya</taxon>
        <taxon>Basidiomycota</taxon>
        <taxon>Ustilaginomycotina</taxon>
        <taxon>Ustilaginomycetes</taxon>
        <taxon>Ustilaginales</taxon>
        <taxon>Ustilaginaceae</taxon>
        <taxon>Melanopsichium</taxon>
    </lineage>
</organism>